<feature type="domain" description="DUF1330" evidence="1">
    <location>
        <begin position="6"/>
        <end position="99"/>
    </location>
</feature>
<protein>
    <submittedName>
        <fullName evidence="2">DUF1330 domain-containing protein</fullName>
    </submittedName>
</protein>
<dbReference type="InterPro" id="IPR011008">
    <property type="entry name" value="Dimeric_a/b-barrel"/>
</dbReference>
<sequence>MFESVPAYAVAVLRDVDFGADVVRYMREIDATLEPFGGEFIVHGGDLTAVEGDWAGDVVIIRFPDRAAADGWYASPAYQRILPLRTLHAASDVAVVDGVAPGHTAAKRVEELLGAGSGPVDPVH</sequence>
<evidence type="ECO:0000313" key="2">
    <source>
        <dbReference type="EMBL" id="MCP9276721.1"/>
    </source>
</evidence>
<comment type="caution">
    <text evidence="2">The sequence shown here is derived from an EMBL/GenBank/DDBJ whole genome shotgun (WGS) entry which is preliminary data.</text>
</comment>
<evidence type="ECO:0000259" key="1">
    <source>
        <dbReference type="Pfam" id="PF07045"/>
    </source>
</evidence>
<evidence type="ECO:0000313" key="3">
    <source>
        <dbReference type="Proteomes" id="UP001651690"/>
    </source>
</evidence>
<dbReference type="Gene3D" id="3.30.70.100">
    <property type="match status" value="1"/>
</dbReference>
<dbReference type="InterPro" id="IPR010753">
    <property type="entry name" value="DUF1330"/>
</dbReference>
<keyword evidence="3" id="KW-1185">Reference proteome</keyword>
<dbReference type="EMBL" id="JANDBD010000019">
    <property type="protein sequence ID" value="MCP9276721.1"/>
    <property type="molecule type" value="Genomic_DNA"/>
</dbReference>
<dbReference type="PANTHER" id="PTHR41521">
    <property type="match status" value="1"/>
</dbReference>
<dbReference type="Pfam" id="PF07045">
    <property type="entry name" value="DUF1330"/>
    <property type="match status" value="1"/>
</dbReference>
<organism evidence="2 3">
    <name type="scientific">Mycolicibacterium arenosum</name>
    <dbReference type="NCBI Taxonomy" id="2952157"/>
    <lineage>
        <taxon>Bacteria</taxon>
        <taxon>Bacillati</taxon>
        <taxon>Actinomycetota</taxon>
        <taxon>Actinomycetes</taxon>
        <taxon>Mycobacteriales</taxon>
        <taxon>Mycobacteriaceae</taxon>
        <taxon>Mycolicibacterium</taxon>
    </lineage>
</organism>
<accession>A0ABT1MC20</accession>
<dbReference type="PANTHER" id="PTHR41521:SF4">
    <property type="entry name" value="BLR0684 PROTEIN"/>
    <property type="match status" value="1"/>
</dbReference>
<name>A0ABT1MC20_9MYCO</name>
<dbReference type="Proteomes" id="UP001651690">
    <property type="component" value="Unassembled WGS sequence"/>
</dbReference>
<dbReference type="SUPFAM" id="SSF54909">
    <property type="entry name" value="Dimeric alpha+beta barrel"/>
    <property type="match status" value="1"/>
</dbReference>
<proteinExistence type="predicted"/>
<dbReference type="RefSeq" id="WP_255064889.1">
    <property type="nucleotide sequence ID" value="NZ_JANDBD010000019.1"/>
</dbReference>
<gene>
    <name evidence="2" type="ORF">NM203_31510</name>
</gene>
<reference evidence="2 3" key="1">
    <citation type="submission" date="2022-06" db="EMBL/GenBank/DDBJ databases">
        <title>Mycolicibacterium sp. CAU 1645 isolated from seawater.</title>
        <authorList>
            <person name="Kim W."/>
        </authorList>
    </citation>
    <scope>NUCLEOTIDE SEQUENCE [LARGE SCALE GENOMIC DNA]</scope>
    <source>
        <strain evidence="2 3">CAU 1645</strain>
    </source>
</reference>